<dbReference type="Gene3D" id="3.30.420.610">
    <property type="entry name" value="LOTUS domain-like"/>
    <property type="match status" value="1"/>
</dbReference>
<proteinExistence type="predicted"/>
<feature type="compositionally biased region" description="Basic and acidic residues" evidence="1">
    <location>
        <begin position="175"/>
        <end position="194"/>
    </location>
</feature>
<feature type="domain" description="HTH OST-type" evidence="2">
    <location>
        <begin position="262"/>
        <end position="340"/>
    </location>
</feature>
<feature type="compositionally biased region" description="Low complexity" evidence="1">
    <location>
        <begin position="195"/>
        <end position="223"/>
    </location>
</feature>
<evidence type="ECO:0000313" key="4">
    <source>
        <dbReference type="Proteomes" id="UP000195781"/>
    </source>
</evidence>
<keyword evidence="4" id="KW-1185">Reference proteome</keyword>
<dbReference type="PROSITE" id="PS51644">
    <property type="entry name" value="HTH_OST"/>
    <property type="match status" value="1"/>
</dbReference>
<dbReference type="CDD" id="cd11297">
    <property type="entry name" value="PIN_LabA-like_N_1"/>
    <property type="match status" value="1"/>
</dbReference>
<dbReference type="PANTHER" id="PTHR35811:SF1">
    <property type="entry name" value="HTH OST-TYPE DOMAIN-CONTAINING PROTEIN"/>
    <property type="match status" value="1"/>
</dbReference>
<organism evidence="3 4">
    <name type="scientific">[Collinsella] massiliensis</name>
    <dbReference type="NCBI Taxonomy" id="1232426"/>
    <lineage>
        <taxon>Bacteria</taxon>
        <taxon>Bacillati</taxon>
        <taxon>Actinomycetota</taxon>
        <taxon>Coriobacteriia</taxon>
        <taxon>Coriobacteriales</taxon>
        <taxon>Coriobacteriaceae</taxon>
        <taxon>Enorma</taxon>
    </lineage>
</organism>
<dbReference type="AlphaFoldDB" id="A0A1Y3XTW0"/>
<reference evidence="4" key="1">
    <citation type="submission" date="2017-04" db="EMBL/GenBank/DDBJ databases">
        <title>Function of individual gut microbiota members based on whole genome sequencing of pure cultures obtained from chicken caecum.</title>
        <authorList>
            <person name="Medvecky M."/>
            <person name="Cejkova D."/>
            <person name="Polansky O."/>
            <person name="Karasova D."/>
            <person name="Kubasova T."/>
            <person name="Cizek A."/>
            <person name="Rychlik I."/>
        </authorList>
    </citation>
    <scope>NUCLEOTIDE SEQUENCE [LARGE SCALE GENOMIC DNA]</scope>
    <source>
        <strain evidence="4">An5</strain>
    </source>
</reference>
<evidence type="ECO:0000313" key="3">
    <source>
        <dbReference type="EMBL" id="OUN88974.1"/>
    </source>
</evidence>
<dbReference type="InterPro" id="IPR041966">
    <property type="entry name" value="LOTUS-like"/>
</dbReference>
<dbReference type="InterPro" id="IPR021139">
    <property type="entry name" value="NYN"/>
</dbReference>
<dbReference type="Gene3D" id="3.40.50.1010">
    <property type="entry name" value="5'-nuclease"/>
    <property type="match status" value="1"/>
</dbReference>
<protein>
    <recommendedName>
        <fullName evidence="2">HTH OST-type domain-containing protein</fullName>
    </recommendedName>
</protein>
<dbReference type="InterPro" id="IPR025605">
    <property type="entry name" value="OST-HTH/LOTUS_dom"/>
</dbReference>
<comment type="caution">
    <text evidence="3">The sequence shown here is derived from an EMBL/GenBank/DDBJ whole genome shotgun (WGS) entry which is preliminary data.</text>
</comment>
<feature type="region of interest" description="Disordered" evidence="1">
    <location>
        <begin position="157"/>
        <end position="262"/>
    </location>
</feature>
<dbReference type="EMBL" id="NFIE01000007">
    <property type="protein sequence ID" value="OUN88974.1"/>
    <property type="molecule type" value="Genomic_DNA"/>
</dbReference>
<dbReference type="Proteomes" id="UP000195781">
    <property type="component" value="Unassembled WGS sequence"/>
</dbReference>
<gene>
    <name evidence="3" type="ORF">B5G02_04220</name>
</gene>
<sequence>MATDTQRDLRFAILIDADNIAPKYIKIILDEVANSGIATYKRIYGDWTSQRLASWKGCLLDNSIIPMQQYSYTYGKSSTDSAMIIDAMDILYSGNVDGFAIVSSDSDFTRLAARLRESGMQVTGMGEQKTPEPFISACNQFKYLDLLFAARRAEDDDADAEDDAAESPARKRSQKERTPAKRADKADKQEKAEKPAPVSKRSASPAKAKEAAATSAEHAPEASARARRTPGDRGGEQGEASPAAERGDVEFSELSRTTRRRHMKRIRSAVDAIIDQFSDEEGWVFLGTVGSELPKRLSDFDVRNYGYRKLSPFLKSMGVYEFDERANTAGARAIYLRIKES</sequence>
<dbReference type="RefSeq" id="WP_094335317.1">
    <property type="nucleotide sequence ID" value="NZ_NFIE01000007.1"/>
</dbReference>
<dbReference type="PANTHER" id="PTHR35811">
    <property type="entry name" value="SLR1870 PROTEIN"/>
    <property type="match status" value="1"/>
</dbReference>
<name>A0A1Y3XTW0_9ACTN</name>
<evidence type="ECO:0000256" key="1">
    <source>
        <dbReference type="SAM" id="MobiDB-lite"/>
    </source>
</evidence>
<dbReference type="OrthoDB" id="2379772at2"/>
<evidence type="ECO:0000259" key="2">
    <source>
        <dbReference type="PROSITE" id="PS51644"/>
    </source>
</evidence>
<dbReference type="Pfam" id="PF12872">
    <property type="entry name" value="OST-HTH"/>
    <property type="match status" value="1"/>
</dbReference>
<dbReference type="CDD" id="cd10146">
    <property type="entry name" value="LabA_like_C"/>
    <property type="match status" value="1"/>
</dbReference>
<dbReference type="Pfam" id="PF01936">
    <property type="entry name" value="NYN"/>
    <property type="match status" value="1"/>
</dbReference>
<accession>A0A1Y3XTW0</accession>
<dbReference type="GO" id="GO:0004540">
    <property type="term" value="F:RNA nuclease activity"/>
    <property type="evidence" value="ECO:0007669"/>
    <property type="project" value="InterPro"/>
</dbReference>